<dbReference type="SMART" id="SM00146">
    <property type="entry name" value="PI3Kc"/>
    <property type="match status" value="1"/>
</dbReference>
<dbReference type="EC" id="2.7.11.1" evidence="2"/>
<comment type="catalytic activity">
    <reaction evidence="11">
        <text>L-threonyl-[protein] + ATP = O-phospho-L-threonyl-[protein] + ADP + H(+)</text>
        <dbReference type="Rhea" id="RHEA:46608"/>
        <dbReference type="Rhea" id="RHEA-COMP:11060"/>
        <dbReference type="Rhea" id="RHEA-COMP:11605"/>
        <dbReference type="ChEBI" id="CHEBI:15378"/>
        <dbReference type="ChEBI" id="CHEBI:30013"/>
        <dbReference type="ChEBI" id="CHEBI:30616"/>
        <dbReference type="ChEBI" id="CHEBI:61977"/>
        <dbReference type="ChEBI" id="CHEBI:456216"/>
        <dbReference type="EC" id="2.7.11.1"/>
    </reaction>
</comment>
<dbReference type="PANTHER" id="PTHR37079">
    <property type="entry name" value="SERINE/THREONINE-PROTEIN KINASE ATM"/>
    <property type="match status" value="1"/>
</dbReference>
<keyword evidence="7" id="KW-0418">Kinase</keyword>
<dbReference type="InterPro" id="IPR014009">
    <property type="entry name" value="PIK_FAT"/>
</dbReference>
<dbReference type="InterPro" id="IPR018936">
    <property type="entry name" value="PI3/4_kinase_CS"/>
</dbReference>
<dbReference type="Gene3D" id="3.30.1010.10">
    <property type="entry name" value="Phosphatidylinositol 3-kinase Catalytic Subunit, Chain A, domain 4"/>
    <property type="match status" value="1"/>
</dbReference>
<comment type="subcellular location">
    <subcellularLocation>
        <location evidence="1">Nucleus</location>
    </subcellularLocation>
</comment>
<keyword evidence="10" id="KW-0131">Cell cycle</keyword>
<protein>
    <recommendedName>
        <fullName evidence="13">Serine/threonine-protein kinase ATM</fullName>
        <ecNumber evidence="2">2.7.11.1</ecNumber>
    </recommendedName>
</protein>
<evidence type="ECO:0000259" key="16">
    <source>
        <dbReference type="PROSITE" id="PS51190"/>
    </source>
</evidence>
<dbReference type="PROSITE" id="PS50290">
    <property type="entry name" value="PI3_4_KINASE_3"/>
    <property type="match status" value="1"/>
</dbReference>
<organism evidence="17 18">
    <name type="scientific">Gryllus longicercus</name>
    <dbReference type="NCBI Taxonomy" id="2509291"/>
    <lineage>
        <taxon>Eukaryota</taxon>
        <taxon>Metazoa</taxon>
        <taxon>Ecdysozoa</taxon>
        <taxon>Arthropoda</taxon>
        <taxon>Hexapoda</taxon>
        <taxon>Insecta</taxon>
        <taxon>Pterygota</taxon>
        <taxon>Neoptera</taxon>
        <taxon>Polyneoptera</taxon>
        <taxon>Orthoptera</taxon>
        <taxon>Ensifera</taxon>
        <taxon>Gryllidea</taxon>
        <taxon>Grylloidea</taxon>
        <taxon>Gryllidae</taxon>
        <taxon>Gryllinae</taxon>
        <taxon>Gryllus</taxon>
    </lineage>
</organism>
<dbReference type="InterPro" id="IPR011009">
    <property type="entry name" value="Kinase-like_dom_sf"/>
</dbReference>
<keyword evidence="9" id="KW-0539">Nucleus</keyword>
<dbReference type="CDD" id="cd05171">
    <property type="entry name" value="PIKKc_ATM"/>
    <property type="match status" value="1"/>
</dbReference>
<comment type="catalytic activity">
    <reaction evidence="12">
        <text>L-seryl-[protein] + ATP = O-phospho-L-seryl-[protein] + ADP + H(+)</text>
        <dbReference type="Rhea" id="RHEA:17989"/>
        <dbReference type="Rhea" id="RHEA-COMP:9863"/>
        <dbReference type="Rhea" id="RHEA-COMP:11604"/>
        <dbReference type="ChEBI" id="CHEBI:15378"/>
        <dbReference type="ChEBI" id="CHEBI:29999"/>
        <dbReference type="ChEBI" id="CHEBI:30616"/>
        <dbReference type="ChEBI" id="CHEBI:83421"/>
        <dbReference type="ChEBI" id="CHEBI:456216"/>
        <dbReference type="EC" id="2.7.11.1"/>
    </reaction>
</comment>
<dbReference type="Pfam" id="PF00454">
    <property type="entry name" value="PI3_PI4_kinase"/>
    <property type="match status" value="1"/>
</dbReference>
<feature type="domain" description="FATC" evidence="16">
    <location>
        <begin position="2456"/>
        <end position="2488"/>
    </location>
</feature>
<dbReference type="PROSITE" id="PS51190">
    <property type="entry name" value="FATC"/>
    <property type="match status" value="1"/>
</dbReference>
<dbReference type="GO" id="GO:0005634">
    <property type="term" value="C:nucleus"/>
    <property type="evidence" value="ECO:0007669"/>
    <property type="project" value="UniProtKB-SubCell"/>
</dbReference>
<keyword evidence="5" id="KW-0547">Nucleotide-binding</keyword>
<evidence type="ECO:0000256" key="11">
    <source>
        <dbReference type="ARBA" id="ARBA00047899"/>
    </source>
</evidence>
<gene>
    <name evidence="17" type="ORF">R5R35_005204</name>
</gene>
<evidence type="ECO:0000256" key="4">
    <source>
        <dbReference type="ARBA" id="ARBA00022679"/>
    </source>
</evidence>
<dbReference type="PROSITE" id="PS51189">
    <property type="entry name" value="FAT"/>
    <property type="match status" value="1"/>
</dbReference>
<dbReference type="PANTHER" id="PTHR37079:SF4">
    <property type="entry name" value="SERINE_THREONINE-PROTEIN KINASE ATM"/>
    <property type="match status" value="1"/>
</dbReference>
<evidence type="ECO:0000259" key="14">
    <source>
        <dbReference type="PROSITE" id="PS50290"/>
    </source>
</evidence>
<proteinExistence type="predicted"/>
<dbReference type="InterPro" id="IPR003152">
    <property type="entry name" value="FATC_dom"/>
</dbReference>
<dbReference type="PROSITE" id="PS00916">
    <property type="entry name" value="PI3_4_KINASE_2"/>
    <property type="match status" value="1"/>
</dbReference>
<keyword evidence="8" id="KW-0067">ATP-binding</keyword>
<name>A0AAN9ZFY5_9ORTH</name>
<evidence type="ECO:0000259" key="15">
    <source>
        <dbReference type="PROSITE" id="PS51189"/>
    </source>
</evidence>
<keyword evidence="4" id="KW-0808">Transferase</keyword>
<dbReference type="InterPro" id="IPR003151">
    <property type="entry name" value="PIK-rel_kinase_FAT"/>
</dbReference>
<dbReference type="Proteomes" id="UP001378592">
    <property type="component" value="Unassembled WGS sequence"/>
</dbReference>
<evidence type="ECO:0000256" key="2">
    <source>
        <dbReference type="ARBA" id="ARBA00012513"/>
    </source>
</evidence>
<dbReference type="InterPro" id="IPR000403">
    <property type="entry name" value="PI3/4_kinase_cat_dom"/>
</dbReference>
<accession>A0AAN9ZFY5</accession>
<dbReference type="GO" id="GO:0006281">
    <property type="term" value="P:DNA repair"/>
    <property type="evidence" value="ECO:0007669"/>
    <property type="project" value="InterPro"/>
</dbReference>
<evidence type="ECO:0000256" key="10">
    <source>
        <dbReference type="ARBA" id="ARBA00023306"/>
    </source>
</evidence>
<feature type="domain" description="PI3K/PI4K catalytic" evidence="14">
    <location>
        <begin position="2132"/>
        <end position="2449"/>
    </location>
</feature>
<feature type="domain" description="FAT" evidence="15">
    <location>
        <begin position="1427"/>
        <end position="2023"/>
    </location>
</feature>
<keyword evidence="6" id="KW-0227">DNA damage</keyword>
<evidence type="ECO:0000256" key="6">
    <source>
        <dbReference type="ARBA" id="ARBA00022763"/>
    </source>
</evidence>
<reference evidence="17 18" key="1">
    <citation type="submission" date="2024-03" db="EMBL/GenBank/DDBJ databases">
        <title>The genome assembly and annotation of the cricket Gryllus longicercus Weissman &amp; Gray.</title>
        <authorList>
            <person name="Szrajer S."/>
            <person name="Gray D."/>
            <person name="Ylla G."/>
        </authorList>
    </citation>
    <scope>NUCLEOTIDE SEQUENCE [LARGE SCALE GENOMIC DNA]</scope>
    <source>
        <strain evidence="17">DAG 2021-001</strain>
        <tissue evidence="17">Whole body minus gut</tissue>
    </source>
</reference>
<evidence type="ECO:0000256" key="5">
    <source>
        <dbReference type="ARBA" id="ARBA00022741"/>
    </source>
</evidence>
<evidence type="ECO:0000256" key="12">
    <source>
        <dbReference type="ARBA" id="ARBA00048679"/>
    </source>
</evidence>
<dbReference type="FunFam" id="3.30.1010.10:FF:000023">
    <property type="entry name" value="Serine/threonine-protein kinase ATM"/>
    <property type="match status" value="1"/>
</dbReference>
<dbReference type="SMART" id="SM01343">
    <property type="entry name" value="FATC"/>
    <property type="match status" value="1"/>
</dbReference>
<dbReference type="GO" id="GO:0004674">
    <property type="term" value="F:protein serine/threonine kinase activity"/>
    <property type="evidence" value="ECO:0007669"/>
    <property type="project" value="UniProtKB-KW"/>
</dbReference>
<keyword evidence="18" id="KW-1185">Reference proteome</keyword>
<evidence type="ECO:0000313" key="17">
    <source>
        <dbReference type="EMBL" id="KAK7872129.1"/>
    </source>
</evidence>
<comment type="caution">
    <text evidence="17">The sequence shown here is derived from an EMBL/GenBank/DDBJ whole genome shotgun (WGS) entry which is preliminary data.</text>
</comment>
<sequence>MEGTSSKRRKLDVGITSLVARLQMSNDTQTNPWFVLLLIGTLISKYPSSLKEEEFALVLEHIAEIQSSCKKDLLIEQNISLCCITLLENEKLYKKLNKTTVNVLWDKIWVTTMRSVGRAQSEKASHSLLQALMLHDKAKNLPELVNLFFDNTFQVCLPTVQTLHVLLGKYDLSALSPTGAVSTSGHSTIRNTFLQWLLPESSSENSTMIITSLVEVLIQLCSKTIRPSKSSGGLLADNRNLEIMLQKMENDYMISSFVPEGIKKDLACSSTTPNDISIDTLIWDCIHELLVRKCNILRNSLSANCFSISNLKNIFYHLSLLLEVWRVFDGNIADSSMFLDTINFFMQYVYRHLAKQLNNAGNCPSGIVHIFHEFQSVLLAKYSRHISQWLCDSWLKKLVESTVSFVTQENSFCLENDILGMEEFSNRNDKNEDTTSVLDECFKLEHEYIPQFCTKDVSEDQKLHMECLKFLGCFCSLGNGHFNEVNDIAIQLLNDVPLNGLHRFNGVVWIIWCLENNEKMDTLVISKVIIQLKNLFTTWFNDSETTFVILRLLQGIVKHVHSNGTQEEKDNFRTLLSGILKCIAKNKFGVKVTVGFIKCLEALSTVDPSASWSRNEEGPMVEKILDFLDSSSHEIRLSSIKSLRITMSESVGHMDDSWHLKIFSNVCKKIDESFIIEGELGTCSVIDEAANRSACALHAFVGVLIGNPTLYKQALFRLLKFCKQKNLDVELFKRAITYFCSVNDINSFAFLKRNLPFLVSEWLENKFPLQDLAKYLFQMSLPTFCLNYVEVLVPIILLRDDMMALQDISGFINQNLKEMFQDSFPQIMGELVPGLEADDVLAIECHKKLENVISRDGMETLLNSQLPKLIVAVFRKVHDPAHFMDLTRTRLKISQPDRSSISFDTAINCIKYLQRGSPSPETNLLEFLCENSPNHIQMILLDLTIDIYEAILLQDKLVSFYHYAVFTSAVVSDMRRKTLPIISHILCCIVHTLTHIIKEASVLEVNLAITACHFLEYICELCLPQNANILSKLLILMTDTLVPTVKIGGEVGTAAMKLLKFIFMDKRQYFSEADLLIDILPSDPEFQEINNITQLKNQMHTSSLKEEITRFLQMRYLSGKQGVESLKHLHQLLSTKKRELKAMYDQFLGCRGFSEDCGKSLMHCLVCRLVELVASSEFEVSVHAGHCLGEIGPSDLGSLVLRPDAGQQVTSCADVVPLVAECLLDENIEVVRAASRAMYSLIRFKDCNKFAENQVNLSCGISCTDFLHPFNAGKKTKTLAFEIDESLSKVEISNENLWYPKDSDHESWVIKLTTTTLHYLSKGNNFLPTLIPLCEVKAEFSEKILPLFISKLSTMSAEFNKIILHSIKQFFERHVRLHLLQNSETSNNVCLNKASVQCMLNLVHFLRVHDNMKDNWNPTQLDLNYLSIAQAAQFCNAYFSSILYVELWSDKWLRTENSEEIYGQSQTVLERICEMNPDDGSNAQKILWEAYMRICDTDAIYGCGSSLLLDPNKRPLHYELRGEWDKVILSHDIRLSSGHTESSRGLIYALQKAGLEHVLDVYLRSVTNAQCTEDLQYECAWRLSKWDTQLVNPLRHQGNFEQWHFLALRALSDNDKVGFAEALKEAHKSVSNSLVNLSLESCKSIYKPLSQFQLIQEMSEFHSVENELELDDLLKKWLQRDEIVCNQFEDIEPVFRQRIVMLNSSRDKNLNQKAAEVAVRLATLAREENQLQVAAKCVGLFNVTNLPSNLNALLKMEEAQLAWSSGDLALGKRIMRNLIVTFDQQNLKTLLPVMYAQALKLSGDWMVETKSENPQVVIDRHYLTALKILNDIGDSRSDNVLDVYSALARFADGQYQNLSNYFKSRAYEVKKQWIEKAAQDIEDLKKLPNRTKDDDRTIVLKQRQSKIDNEELYNTRQQKDKYLADAVKYYLQCLAYGDRNNLDVFRVASIWLENMLHSSLKVILDDYLCNVPSYKFVPILPQLTPRMSNVKDDFTIKLNKLLMRCAEEHPHHTLPIILALANSYKDQDYTQGASTSDKRKAEPRVLGAQKLVQDLSKHNNVGGLLQRMNEVYLALISIAYMDPKAGKGNDRVIPEKAALLKLKKVDTVLVPTLTIPVEKSCKYTGIIGIVKYEPSYSLVGGINAPKKLTCLGTDGVRRLQLIKGKDDLRQDAVMQQVFTIMNTFLRKSKDTSKRKLLIRTYKVLPLSQRSGIIEWCENTIPILMYLTGSDHRSGAHRKYYPNDKPSMQCRETMRTVCTKSAEKRLEAYKEICCSIHPAFRYFFLEHFTSPGSWFERRLAYIHSVATSSMIGYILGLGDRHLMNILIDKSTAEVIHIDFGIAFEMGHVLPTPETVPFRLTRDIVDGMGVSGTEGVFQKSCEKTMFVLREHQTILLTVLEVLLYDPLYAWTITPSKAYKLQKKDVKIMDDSDSVEVNRMAERALQRLQQKLLGTEMGAGVSIPTQVSRLIQEASDPGNLSRLFFGWEPYL</sequence>
<dbReference type="Pfam" id="PF02259">
    <property type="entry name" value="FAT"/>
    <property type="match status" value="1"/>
</dbReference>
<dbReference type="InterPro" id="IPR036940">
    <property type="entry name" value="PI3/4_kinase_cat_sf"/>
</dbReference>
<dbReference type="InterPro" id="IPR044107">
    <property type="entry name" value="PIKKc_ATM"/>
</dbReference>
<dbReference type="EMBL" id="JAZDUA010000029">
    <property type="protein sequence ID" value="KAK7872129.1"/>
    <property type="molecule type" value="Genomic_DNA"/>
</dbReference>
<dbReference type="Pfam" id="PF02260">
    <property type="entry name" value="FATC"/>
    <property type="match status" value="1"/>
</dbReference>
<evidence type="ECO:0000256" key="13">
    <source>
        <dbReference type="ARBA" id="ARBA00073111"/>
    </source>
</evidence>
<evidence type="ECO:0000313" key="18">
    <source>
        <dbReference type="Proteomes" id="UP001378592"/>
    </source>
</evidence>
<dbReference type="Gene3D" id="1.10.1070.11">
    <property type="entry name" value="Phosphatidylinositol 3-/4-kinase, catalytic domain"/>
    <property type="match status" value="1"/>
</dbReference>
<dbReference type="SUPFAM" id="SSF48371">
    <property type="entry name" value="ARM repeat"/>
    <property type="match status" value="2"/>
</dbReference>
<evidence type="ECO:0000256" key="1">
    <source>
        <dbReference type="ARBA" id="ARBA00004123"/>
    </source>
</evidence>
<evidence type="ECO:0000256" key="8">
    <source>
        <dbReference type="ARBA" id="ARBA00022840"/>
    </source>
</evidence>
<dbReference type="PROSITE" id="PS00915">
    <property type="entry name" value="PI3_4_KINASE_1"/>
    <property type="match status" value="1"/>
</dbReference>
<dbReference type="SUPFAM" id="SSF56112">
    <property type="entry name" value="Protein kinase-like (PK-like)"/>
    <property type="match status" value="1"/>
</dbReference>
<evidence type="ECO:0000256" key="3">
    <source>
        <dbReference type="ARBA" id="ARBA00022527"/>
    </source>
</evidence>
<dbReference type="InterPro" id="IPR016024">
    <property type="entry name" value="ARM-type_fold"/>
</dbReference>
<evidence type="ECO:0000256" key="9">
    <source>
        <dbReference type="ARBA" id="ARBA00023242"/>
    </source>
</evidence>
<keyword evidence="3" id="KW-0723">Serine/threonine-protein kinase</keyword>
<evidence type="ECO:0000256" key="7">
    <source>
        <dbReference type="ARBA" id="ARBA00022777"/>
    </source>
</evidence>
<dbReference type="GO" id="GO:0005524">
    <property type="term" value="F:ATP binding"/>
    <property type="evidence" value="ECO:0007669"/>
    <property type="project" value="UniProtKB-KW"/>
</dbReference>
<dbReference type="InterPro" id="IPR038980">
    <property type="entry name" value="ATM_plant"/>
</dbReference>